<dbReference type="PANTHER" id="PTHR15032">
    <property type="entry name" value="N-ACYL-PHOSPHATIDYLETHANOLAMINE-HYDROLYZING PHOSPHOLIPASE D"/>
    <property type="match status" value="1"/>
</dbReference>
<sequence length="351" mass="38675">MTPVSSNSSNAADRRHAGRTMVIGWQAGDMTTTPTTRRWPTSFADRLTAPLPGPRHILRALREGAFRASTAEADRIPVRRDGALPDLASGSASVTWVGHATYALRLGGACVLTDPVWSARIPGVPRRITPPGLAWSALPPVDAVVISHNHYDHMDAPTLRRLPRTTPVLVPAGLGTWFRRRGFRAVVELDWWESAEVAGLRFDFVPVHHWSRRALFDTCRSLWGGWVVTAPDGPRLFHAGDSGYGPFFAEIGQRLPGIDVAMLPVGAYHPRWFMKAVHMDPDEAVRAAGDVGARRMATMHWGTFVLSGEPLLDPLLRTRAAWREAGRDREDLWDLAVGETRVVTAEATDRS</sequence>
<evidence type="ECO:0000313" key="3">
    <source>
        <dbReference type="Proteomes" id="UP001205311"/>
    </source>
</evidence>
<protein>
    <submittedName>
        <fullName evidence="2">L-ascorbate metabolism protein UlaG, beta-lactamase superfamily</fullName>
    </submittedName>
</protein>
<gene>
    <name evidence="2" type="ORF">LX15_001240</name>
</gene>
<comment type="caution">
    <text evidence="2">The sequence shown here is derived from an EMBL/GenBank/DDBJ whole genome shotgun (WGS) entry which is preliminary data.</text>
</comment>
<accession>A0ABT1HQ14</accession>
<keyword evidence="3" id="KW-1185">Reference proteome</keyword>
<dbReference type="Proteomes" id="UP001205311">
    <property type="component" value="Unassembled WGS sequence"/>
</dbReference>
<dbReference type="SUPFAM" id="SSF56281">
    <property type="entry name" value="Metallo-hydrolase/oxidoreductase"/>
    <property type="match status" value="1"/>
</dbReference>
<dbReference type="InterPro" id="IPR001279">
    <property type="entry name" value="Metallo-B-lactamas"/>
</dbReference>
<proteinExistence type="predicted"/>
<dbReference type="InterPro" id="IPR036866">
    <property type="entry name" value="RibonucZ/Hydroxyglut_hydro"/>
</dbReference>
<evidence type="ECO:0000313" key="2">
    <source>
        <dbReference type="EMBL" id="MCP2257555.1"/>
    </source>
</evidence>
<reference evidence="2 3" key="1">
    <citation type="submission" date="2022-06" db="EMBL/GenBank/DDBJ databases">
        <title>Genomic Encyclopedia of Archaeal and Bacterial Type Strains, Phase II (KMG-II): from individual species to whole genera.</title>
        <authorList>
            <person name="Goeker M."/>
        </authorList>
    </citation>
    <scope>NUCLEOTIDE SEQUENCE [LARGE SCALE GENOMIC DNA]</scope>
    <source>
        <strain evidence="2 3">DSM 40477</strain>
    </source>
</reference>
<feature type="domain" description="Metallo-beta-lactamase" evidence="1">
    <location>
        <begin position="111"/>
        <end position="301"/>
    </location>
</feature>
<name>A0ABT1HQ14_STRSD</name>
<dbReference type="EMBL" id="JAMTCP010000004">
    <property type="protein sequence ID" value="MCP2257555.1"/>
    <property type="molecule type" value="Genomic_DNA"/>
</dbReference>
<dbReference type="Pfam" id="PF12706">
    <property type="entry name" value="Lactamase_B_2"/>
    <property type="match status" value="1"/>
</dbReference>
<dbReference type="Gene3D" id="3.60.15.10">
    <property type="entry name" value="Ribonuclease Z/Hydroxyacylglutathione hydrolase-like"/>
    <property type="match status" value="1"/>
</dbReference>
<organism evidence="2 3">
    <name type="scientific">Streptoalloteichus tenebrarius (strain ATCC 17920 / DSM 40477 / JCM 4838 / CBS 697.72 / NBRC 16177 / NCIMB 11028 / NRRL B-12390 / A12253. 1 / ISP 5477)</name>
    <name type="common">Streptomyces tenebrarius</name>
    <dbReference type="NCBI Taxonomy" id="1933"/>
    <lineage>
        <taxon>Bacteria</taxon>
        <taxon>Bacillati</taxon>
        <taxon>Actinomycetota</taxon>
        <taxon>Actinomycetes</taxon>
        <taxon>Pseudonocardiales</taxon>
        <taxon>Pseudonocardiaceae</taxon>
        <taxon>Streptoalloteichus</taxon>
    </lineage>
</organism>
<evidence type="ECO:0000259" key="1">
    <source>
        <dbReference type="Pfam" id="PF12706"/>
    </source>
</evidence>
<dbReference type="PANTHER" id="PTHR15032:SF36">
    <property type="entry name" value="METALLO-BETA-LACTAMASE DOMAIN-CONTAINING PROTEIN"/>
    <property type="match status" value="1"/>
</dbReference>